<evidence type="ECO:0000256" key="2">
    <source>
        <dbReference type="ARBA" id="ARBA00022692"/>
    </source>
</evidence>
<dbReference type="Gene3D" id="1.20.1550.10">
    <property type="entry name" value="DsbB-like"/>
    <property type="match status" value="1"/>
</dbReference>
<comment type="caution">
    <text evidence="6">The sequence shown here is derived from an EMBL/GenBank/DDBJ whole genome shotgun (WGS) entry which is preliminary data.</text>
</comment>
<evidence type="ECO:0000256" key="4">
    <source>
        <dbReference type="ARBA" id="ARBA00023136"/>
    </source>
</evidence>
<proteinExistence type="predicted"/>
<dbReference type="InterPro" id="IPR003752">
    <property type="entry name" value="DiS_bond_form_DsbB/BdbC"/>
</dbReference>
<dbReference type="Pfam" id="PF02600">
    <property type="entry name" value="DsbB"/>
    <property type="match status" value="1"/>
</dbReference>
<dbReference type="PIRSF" id="PIRSF033913">
    <property type="entry name" value="S-S_format_DsbB"/>
    <property type="match status" value="1"/>
</dbReference>
<evidence type="ECO:0000256" key="1">
    <source>
        <dbReference type="ARBA" id="ARBA00004141"/>
    </source>
</evidence>
<protein>
    <submittedName>
        <fullName evidence="6">Disulfide bond formation protein B</fullName>
    </submittedName>
</protein>
<feature type="transmembrane region" description="Helical" evidence="5">
    <location>
        <begin position="138"/>
        <end position="157"/>
    </location>
</feature>
<feature type="transmembrane region" description="Helical" evidence="5">
    <location>
        <begin position="41"/>
        <end position="58"/>
    </location>
</feature>
<organism evidence="6 7">
    <name type="scientific">Sphingomonas olei</name>
    <dbReference type="NCBI Taxonomy" id="1886787"/>
    <lineage>
        <taxon>Bacteria</taxon>
        <taxon>Pseudomonadati</taxon>
        <taxon>Pseudomonadota</taxon>
        <taxon>Alphaproteobacteria</taxon>
        <taxon>Sphingomonadales</taxon>
        <taxon>Sphingomonadaceae</taxon>
        <taxon>Sphingomonas</taxon>
    </lineage>
</organism>
<keyword evidence="4 5" id="KW-0472">Membrane</keyword>
<evidence type="ECO:0000256" key="3">
    <source>
        <dbReference type="ARBA" id="ARBA00022989"/>
    </source>
</evidence>
<reference evidence="6 7" key="1">
    <citation type="submission" date="2019-04" db="EMBL/GenBank/DDBJ databases">
        <title>Microbes associate with the intestines of laboratory mice.</title>
        <authorList>
            <person name="Navarre W."/>
            <person name="Wong E."/>
            <person name="Huang K.C."/>
            <person name="Tropini C."/>
            <person name="Ng K."/>
            <person name="Yu B."/>
        </authorList>
    </citation>
    <scope>NUCLEOTIDE SEQUENCE [LARGE SCALE GENOMIC DNA]</scope>
    <source>
        <strain evidence="6 7">NM83_B4-11</strain>
    </source>
</reference>
<evidence type="ECO:0000256" key="5">
    <source>
        <dbReference type="SAM" id="Phobius"/>
    </source>
</evidence>
<keyword evidence="2 5" id="KW-0812">Transmembrane</keyword>
<dbReference type="InterPro" id="IPR023380">
    <property type="entry name" value="DsbB-like_sf"/>
</dbReference>
<keyword evidence="3 5" id="KW-1133">Transmembrane helix</keyword>
<accession>A0ABY2QFA8</accession>
<dbReference type="RefSeq" id="WP_046408494.1">
    <property type="nucleotide sequence ID" value="NZ_SSTI01000008.1"/>
</dbReference>
<comment type="subcellular location">
    <subcellularLocation>
        <location evidence="1">Membrane</location>
        <topology evidence="1">Multi-pass membrane protein</topology>
    </subcellularLocation>
</comment>
<gene>
    <name evidence="6" type="ORF">E5988_11185</name>
</gene>
<name>A0ABY2QFA8_9SPHN</name>
<evidence type="ECO:0000313" key="6">
    <source>
        <dbReference type="EMBL" id="THG39260.1"/>
    </source>
</evidence>
<sequence>MTQSQTRARLIALLLPLLLLAGAWGSQLIGGLAPCEMCHWQRWPHYAAVVCAAFAFIVPGRSSKVTMTAVAALLIALSGLIGVFHAGVEYHWWPGITACSTMAGGEGVSTDEMLRRILAAPVVRCDAAQWTLFGVSLAGYNAILSLGGAAVIGVLIGKAR</sequence>
<feature type="transmembrane region" description="Helical" evidence="5">
    <location>
        <begin position="65"/>
        <end position="84"/>
    </location>
</feature>
<evidence type="ECO:0000313" key="7">
    <source>
        <dbReference type="Proteomes" id="UP000308038"/>
    </source>
</evidence>
<dbReference type="SUPFAM" id="SSF158442">
    <property type="entry name" value="DsbB-like"/>
    <property type="match status" value="1"/>
</dbReference>
<dbReference type="EMBL" id="SSTI01000008">
    <property type="protein sequence ID" value="THG39260.1"/>
    <property type="molecule type" value="Genomic_DNA"/>
</dbReference>
<dbReference type="Proteomes" id="UP000308038">
    <property type="component" value="Unassembled WGS sequence"/>
</dbReference>
<dbReference type="InterPro" id="IPR024199">
    <property type="entry name" value="Uncharacterised_DsbB"/>
</dbReference>
<keyword evidence="7" id="KW-1185">Reference proteome</keyword>